<sequence>MGLKAVKVSAKSVSKSVTYVKELDISKHKLVPHHVVLNDKETKGILGKYNITLNQLPRVLTSDPMVKKLDAKVGDVIKITRNSRTAGSVSYYRVVVKGTFK</sequence>
<dbReference type="PANTHER" id="PTHR10535">
    <property type="entry name" value="DNA-DIRECTED RNA POLYMERASES I, II, AND III SUBUNIT RPABC1"/>
    <property type="match status" value="1"/>
</dbReference>
<organism evidence="3">
    <name type="scientific">marine sediment metagenome</name>
    <dbReference type="NCBI Taxonomy" id="412755"/>
    <lineage>
        <taxon>unclassified sequences</taxon>
        <taxon>metagenomes</taxon>
        <taxon>ecological metagenomes</taxon>
    </lineage>
</organism>
<dbReference type="InterPro" id="IPR035913">
    <property type="entry name" value="RPB5-like_sf"/>
</dbReference>
<gene>
    <name evidence="3" type="ORF">S12H4_12617</name>
</gene>
<dbReference type="InterPro" id="IPR014381">
    <property type="entry name" value="Arch_Rpo5/euc_Rpb5"/>
</dbReference>
<dbReference type="PANTHER" id="PTHR10535:SF0">
    <property type="entry name" value="DNA-DIRECTED RNA POLYMERASES I, II, AND III SUBUNIT RPABC1"/>
    <property type="match status" value="1"/>
</dbReference>
<comment type="caution">
    <text evidence="3">The sequence shown here is derived from an EMBL/GenBank/DDBJ whole genome shotgun (WGS) entry which is preliminary data.</text>
</comment>
<dbReference type="HAMAP" id="MF_00025">
    <property type="entry name" value="RNApol_Rpo5_RPB5"/>
    <property type="match status" value="1"/>
</dbReference>
<dbReference type="SUPFAM" id="SSF55287">
    <property type="entry name" value="RPB5-like RNA polymerase subunit"/>
    <property type="match status" value="1"/>
</dbReference>
<dbReference type="Pfam" id="PF01191">
    <property type="entry name" value="RNA_pol_Rpb5_C"/>
    <property type="match status" value="1"/>
</dbReference>
<dbReference type="GO" id="GO:0005666">
    <property type="term" value="C:RNA polymerase III complex"/>
    <property type="evidence" value="ECO:0007669"/>
    <property type="project" value="TreeGrafter"/>
</dbReference>
<evidence type="ECO:0000256" key="1">
    <source>
        <dbReference type="ARBA" id="ARBA00023163"/>
    </source>
</evidence>
<feature type="domain" description="RNA polymerase subunit H/Rpb5 C-terminal" evidence="2">
    <location>
        <begin position="24"/>
        <end position="95"/>
    </location>
</feature>
<dbReference type="GO" id="GO:0042797">
    <property type="term" value="P:tRNA transcription by RNA polymerase III"/>
    <property type="evidence" value="ECO:0007669"/>
    <property type="project" value="TreeGrafter"/>
</dbReference>
<dbReference type="Gene3D" id="3.90.940.20">
    <property type="entry name" value="RPB5-like RNA polymerase subunit"/>
    <property type="match status" value="1"/>
</dbReference>
<dbReference type="AlphaFoldDB" id="X1RY21"/>
<dbReference type="InterPro" id="IPR000783">
    <property type="entry name" value="RNA_pol_subH/Rpb5_C"/>
</dbReference>
<keyword evidence="1" id="KW-0804">Transcription</keyword>
<dbReference type="NCBIfam" id="NF007129">
    <property type="entry name" value="PRK09570.1"/>
    <property type="match status" value="1"/>
</dbReference>
<dbReference type="GO" id="GO:0006366">
    <property type="term" value="P:transcription by RNA polymerase II"/>
    <property type="evidence" value="ECO:0007669"/>
    <property type="project" value="TreeGrafter"/>
</dbReference>
<protein>
    <recommendedName>
        <fullName evidence="2">RNA polymerase subunit H/Rpb5 C-terminal domain-containing protein</fullName>
    </recommendedName>
</protein>
<reference evidence="3" key="1">
    <citation type="journal article" date="2014" name="Front. Microbiol.">
        <title>High frequency of phylogenetically diverse reductive dehalogenase-homologous genes in deep subseafloor sedimentary metagenomes.</title>
        <authorList>
            <person name="Kawai M."/>
            <person name="Futagami T."/>
            <person name="Toyoda A."/>
            <person name="Takaki Y."/>
            <person name="Nishi S."/>
            <person name="Hori S."/>
            <person name="Arai W."/>
            <person name="Tsubouchi T."/>
            <person name="Morono Y."/>
            <person name="Uchiyama I."/>
            <person name="Ito T."/>
            <person name="Fujiyama A."/>
            <person name="Inagaki F."/>
            <person name="Takami H."/>
        </authorList>
    </citation>
    <scope>NUCLEOTIDE SEQUENCE</scope>
    <source>
        <strain evidence="3">Expedition CK06-06</strain>
    </source>
</reference>
<evidence type="ECO:0000313" key="3">
    <source>
        <dbReference type="EMBL" id="GAI85543.1"/>
    </source>
</evidence>
<dbReference type="GO" id="GO:0005665">
    <property type="term" value="C:RNA polymerase II, core complex"/>
    <property type="evidence" value="ECO:0007669"/>
    <property type="project" value="TreeGrafter"/>
</dbReference>
<dbReference type="GO" id="GO:0005736">
    <property type="term" value="C:RNA polymerase I complex"/>
    <property type="evidence" value="ECO:0007669"/>
    <property type="project" value="TreeGrafter"/>
</dbReference>
<dbReference type="GO" id="GO:0003677">
    <property type="term" value="F:DNA binding"/>
    <property type="evidence" value="ECO:0007669"/>
    <property type="project" value="InterPro"/>
</dbReference>
<accession>X1RY21</accession>
<evidence type="ECO:0000259" key="2">
    <source>
        <dbReference type="Pfam" id="PF01191"/>
    </source>
</evidence>
<proteinExistence type="inferred from homology"/>
<dbReference type="GO" id="GO:0006362">
    <property type="term" value="P:transcription elongation by RNA polymerase I"/>
    <property type="evidence" value="ECO:0007669"/>
    <property type="project" value="TreeGrafter"/>
</dbReference>
<dbReference type="EMBL" id="BARW01006032">
    <property type="protein sequence ID" value="GAI85543.1"/>
    <property type="molecule type" value="Genomic_DNA"/>
</dbReference>
<name>X1RY21_9ZZZZ</name>
<dbReference type="GO" id="GO:0003899">
    <property type="term" value="F:DNA-directed RNA polymerase activity"/>
    <property type="evidence" value="ECO:0007669"/>
    <property type="project" value="InterPro"/>
</dbReference>